<dbReference type="PANTHER" id="PTHR23104">
    <property type="entry name" value="MULTIPLE COAGULATION FACTOR DEFICIENCY PROTEIN 2 NEURAL STEM CELL DERIVED NEURONAL SURVIVAL PROTEIN"/>
    <property type="match status" value="1"/>
</dbReference>
<dbReference type="InterPro" id="IPR018247">
    <property type="entry name" value="EF_Hand_1_Ca_BS"/>
</dbReference>
<dbReference type="InterPro" id="IPR052110">
    <property type="entry name" value="MCFD2-like"/>
</dbReference>
<protein>
    <recommendedName>
        <fullName evidence="4">EF-hand domain-containing protein</fullName>
    </recommendedName>
</protein>
<dbReference type="EMBL" id="CAJPIZ010000483">
    <property type="protein sequence ID" value="CAG2101542.1"/>
    <property type="molecule type" value="Genomic_DNA"/>
</dbReference>
<reference evidence="5" key="1">
    <citation type="submission" date="2020-11" db="EMBL/GenBank/DDBJ databases">
        <authorList>
            <person name="Tran Van P."/>
        </authorList>
    </citation>
    <scope>NUCLEOTIDE SEQUENCE</scope>
</reference>
<dbReference type="EMBL" id="OC855058">
    <property type="protein sequence ID" value="CAD7621112.1"/>
    <property type="molecule type" value="Genomic_DNA"/>
</dbReference>
<evidence type="ECO:0000313" key="6">
    <source>
        <dbReference type="Proteomes" id="UP000759131"/>
    </source>
</evidence>
<dbReference type="OrthoDB" id="289247at2759"/>
<keyword evidence="1" id="KW-0732">Signal</keyword>
<evidence type="ECO:0000259" key="4">
    <source>
        <dbReference type="PROSITE" id="PS50222"/>
    </source>
</evidence>
<keyword evidence="6" id="KW-1185">Reference proteome</keyword>
<keyword evidence="3" id="KW-0106">Calcium</keyword>
<evidence type="ECO:0000256" key="2">
    <source>
        <dbReference type="ARBA" id="ARBA00022737"/>
    </source>
</evidence>
<organism evidence="5">
    <name type="scientific">Medioppia subpectinata</name>
    <dbReference type="NCBI Taxonomy" id="1979941"/>
    <lineage>
        <taxon>Eukaryota</taxon>
        <taxon>Metazoa</taxon>
        <taxon>Ecdysozoa</taxon>
        <taxon>Arthropoda</taxon>
        <taxon>Chelicerata</taxon>
        <taxon>Arachnida</taxon>
        <taxon>Acari</taxon>
        <taxon>Acariformes</taxon>
        <taxon>Sarcoptiformes</taxon>
        <taxon>Oribatida</taxon>
        <taxon>Brachypylina</taxon>
        <taxon>Oppioidea</taxon>
        <taxon>Oppiidae</taxon>
        <taxon>Medioppia</taxon>
    </lineage>
</organism>
<evidence type="ECO:0000313" key="5">
    <source>
        <dbReference type="EMBL" id="CAD7621112.1"/>
    </source>
</evidence>
<dbReference type="InterPro" id="IPR002048">
    <property type="entry name" value="EF_hand_dom"/>
</dbReference>
<evidence type="ECO:0000256" key="1">
    <source>
        <dbReference type="ARBA" id="ARBA00022729"/>
    </source>
</evidence>
<dbReference type="PANTHER" id="PTHR23104:SF1">
    <property type="entry name" value="EF-HAND DOMAIN-CONTAINING PROTEIN"/>
    <property type="match status" value="1"/>
</dbReference>
<evidence type="ECO:0000256" key="3">
    <source>
        <dbReference type="ARBA" id="ARBA00022837"/>
    </source>
</evidence>
<dbReference type="Gene3D" id="1.10.238.10">
    <property type="entry name" value="EF-hand"/>
    <property type="match status" value="1"/>
</dbReference>
<dbReference type="GO" id="GO:0005509">
    <property type="term" value="F:calcium ion binding"/>
    <property type="evidence" value="ECO:0007669"/>
    <property type="project" value="InterPro"/>
</dbReference>
<dbReference type="PROSITE" id="PS50222">
    <property type="entry name" value="EF_HAND_2"/>
    <property type="match status" value="1"/>
</dbReference>
<dbReference type="PROSITE" id="PS00018">
    <property type="entry name" value="EF_HAND_1"/>
    <property type="match status" value="1"/>
</dbReference>
<keyword evidence="2" id="KW-0677">Repeat</keyword>
<gene>
    <name evidence="5" type="ORF">OSB1V03_LOCUS1588</name>
</gene>
<feature type="domain" description="EF-hand" evidence="4">
    <location>
        <begin position="100"/>
        <end position="133"/>
    </location>
</feature>
<proteinExistence type="predicted"/>
<dbReference type="AlphaFoldDB" id="A0A7R9KDK5"/>
<sequence length="133" mass="15875">MVLSFCRLFLELKIMKVYVLKLLLDVLDGLEILTAMNHVINEDTLREKAEAETTTTPSPSSASLYCTVETNDEEHEDPMEFYKIRNRYNMQYRWNEKFNEDSKAIDKLLEEYDRDNDGFISYTEYIMAKRQRH</sequence>
<dbReference type="Proteomes" id="UP000759131">
    <property type="component" value="Unassembled WGS sequence"/>
</dbReference>
<accession>A0A7R9KDK5</accession>
<dbReference type="InterPro" id="IPR011992">
    <property type="entry name" value="EF-hand-dom_pair"/>
</dbReference>
<dbReference type="SUPFAM" id="SSF47473">
    <property type="entry name" value="EF-hand"/>
    <property type="match status" value="1"/>
</dbReference>
<name>A0A7R9KDK5_9ACAR</name>